<keyword evidence="1" id="KW-0732">Signal</keyword>
<proteinExistence type="predicted"/>
<evidence type="ECO:0000256" key="1">
    <source>
        <dbReference type="SAM" id="SignalP"/>
    </source>
</evidence>
<dbReference type="EMBL" id="CP102774">
    <property type="protein sequence ID" value="UZF85827.1"/>
    <property type="molecule type" value="Genomic_DNA"/>
</dbReference>
<dbReference type="AlphaFoldDB" id="A0A9E8CJG4"/>
<evidence type="ECO:0000313" key="2">
    <source>
        <dbReference type="EMBL" id="UZF85827.1"/>
    </source>
</evidence>
<protein>
    <recommendedName>
        <fullName evidence="3">DUF1134 domain-containing protein</fullName>
    </recommendedName>
</protein>
<feature type="chain" id="PRO_5039089597" description="DUF1134 domain-containing protein" evidence="1">
    <location>
        <begin position="24"/>
        <end position="148"/>
    </location>
</feature>
<feature type="signal peptide" evidence="1">
    <location>
        <begin position="1"/>
        <end position="23"/>
    </location>
</feature>
<accession>A0A9E8CJG4</accession>
<sequence>MTTFKFSTFIAALLTLIAVPVLAQDSKLGPPTGTVRIQQVQVAFIGSGAAGGGKLIYRGHSYGITVGGLGFGGIGASRVTANGTVYGLTRLEDFAGAYAQIREGWAVGDAGRGRFWLRNAKGVTMKLTARRQGLQLSLGADGVLIGFK</sequence>
<reference evidence="2" key="1">
    <citation type="submission" date="2022-08" db="EMBL/GenBank/DDBJ databases">
        <title>Complete Genome Sequences of 2 Bosea sp. soil isolates.</title>
        <authorList>
            <person name="Alvarez Arevalo M."/>
            <person name="Sterndorff E.B."/>
            <person name="Faurdal D."/>
            <person name="Joergensen T.S."/>
            <person name="Weber T."/>
        </authorList>
    </citation>
    <scope>NUCLEOTIDE SEQUENCE</scope>
    <source>
        <strain evidence="2">NBC_00436</strain>
    </source>
</reference>
<name>A0A9E8CJG4_9HYPH</name>
<organism evidence="2">
    <name type="scientific">Bosea sp. NBC_00436</name>
    <dbReference type="NCBI Taxonomy" id="2969620"/>
    <lineage>
        <taxon>Bacteria</taxon>
        <taxon>Pseudomonadati</taxon>
        <taxon>Pseudomonadota</taxon>
        <taxon>Alphaproteobacteria</taxon>
        <taxon>Hyphomicrobiales</taxon>
        <taxon>Boseaceae</taxon>
        <taxon>Bosea</taxon>
    </lineage>
</organism>
<evidence type="ECO:0008006" key="3">
    <source>
        <dbReference type="Google" id="ProtNLM"/>
    </source>
</evidence>
<gene>
    <name evidence="2" type="ORF">NWE54_18685</name>
</gene>